<dbReference type="Pfam" id="PF07963">
    <property type="entry name" value="N_methyl"/>
    <property type="match status" value="1"/>
</dbReference>
<dbReference type="InterPro" id="IPR012902">
    <property type="entry name" value="N_methyl_site"/>
</dbReference>
<evidence type="ECO:0000259" key="10">
    <source>
        <dbReference type="Pfam" id="PF02501"/>
    </source>
</evidence>
<evidence type="ECO:0000313" key="14">
    <source>
        <dbReference type="Proteomes" id="UP000297972"/>
    </source>
</evidence>
<dbReference type="AlphaFoldDB" id="A0A4Z1CQW2"/>
<evidence type="ECO:0000313" key="13">
    <source>
        <dbReference type="Proteomes" id="UP000296374"/>
    </source>
</evidence>
<reference evidence="11" key="3">
    <citation type="journal article" date="2020" name="Int. J. Syst. Evol. Microbiol.">
        <title>Paracoccus liaowanqingii sp. nov., isolated from Tibetan antelope (Pantholops hodgsonii).</title>
        <authorList>
            <person name="Li J."/>
            <person name="Lu S."/>
            <person name="Jin D."/>
            <person name="Yang J."/>
            <person name="Lai X.H."/>
            <person name="Huang Y."/>
            <person name="Tian Z."/>
            <person name="Dong K."/>
            <person name="Zhang S."/>
            <person name="Lei W."/>
            <person name="Pu J."/>
            <person name="Zhang G."/>
            <person name="Wu X."/>
            <person name="Huang Y."/>
            <person name="Ren Z."/>
            <person name="Wang S."/>
            <person name="Xu J."/>
        </authorList>
    </citation>
    <scope>NUCLEOTIDE SEQUENCE</scope>
    <source>
        <strain evidence="11">2251</strain>
    </source>
</reference>
<comment type="similarity">
    <text evidence="2 9">Belongs to the GSP I family.</text>
</comment>
<keyword evidence="8" id="KW-0472">Membrane</keyword>
<reference evidence="13" key="2">
    <citation type="submission" date="2019-05" db="EMBL/GenBank/DDBJ databases">
        <title>Tamlana fucoidanivorans sp. nov., isolated from the surface of algae collected from Fujian province in China.</title>
        <authorList>
            <person name="Li J."/>
        </authorList>
    </citation>
    <scope>NUCLEOTIDE SEQUENCE [LARGE SCALE GENOMIC DNA]</scope>
    <source>
        <strain evidence="13">2251</strain>
        <plasmid evidence="13">unnamed4</plasmid>
    </source>
</reference>
<dbReference type="InterPro" id="IPR045584">
    <property type="entry name" value="Pilin-like"/>
</dbReference>
<dbReference type="NCBIfam" id="TIGR01707">
    <property type="entry name" value="gspI"/>
    <property type="match status" value="1"/>
</dbReference>
<dbReference type="SUPFAM" id="SSF54523">
    <property type="entry name" value="Pili subunits"/>
    <property type="match status" value="1"/>
</dbReference>
<dbReference type="Proteomes" id="UP000296374">
    <property type="component" value="Plasmid unnamed4"/>
</dbReference>
<feature type="domain" description="Type II secretion system protein GspI C-terminal" evidence="10">
    <location>
        <begin position="42"/>
        <end position="114"/>
    </location>
</feature>
<proteinExistence type="inferred from homology"/>
<evidence type="ECO:0000256" key="5">
    <source>
        <dbReference type="ARBA" id="ARBA00022519"/>
    </source>
</evidence>
<dbReference type="GO" id="GO:0015628">
    <property type="term" value="P:protein secretion by the type II secretion system"/>
    <property type="evidence" value="ECO:0007669"/>
    <property type="project" value="UniProtKB-UniRule"/>
</dbReference>
<keyword evidence="11" id="KW-0614">Plasmid</keyword>
<dbReference type="GO" id="GO:0005886">
    <property type="term" value="C:plasma membrane"/>
    <property type="evidence" value="ECO:0007669"/>
    <property type="project" value="UniProtKB-SubCell"/>
</dbReference>
<dbReference type="PROSITE" id="PS00409">
    <property type="entry name" value="PROKAR_NTER_METHYL"/>
    <property type="match status" value="1"/>
</dbReference>
<protein>
    <recommendedName>
        <fullName evidence="9">Type II secretion system protein I</fullName>
        <shortName evidence="9">T2SS minor pseudopilin I</shortName>
    </recommendedName>
</protein>
<name>A0A4Z1CQW2_9RHOB</name>
<evidence type="ECO:0000256" key="9">
    <source>
        <dbReference type="RuleBase" id="RU368030"/>
    </source>
</evidence>
<reference evidence="12 14" key="1">
    <citation type="submission" date="2019-03" db="EMBL/GenBank/DDBJ databases">
        <authorList>
            <person name="Li J."/>
        </authorList>
    </citation>
    <scope>NUCLEOTIDE SEQUENCE [LARGE SCALE GENOMIC DNA]</scope>
    <source>
        <strain evidence="12 14">3058</strain>
    </source>
</reference>
<evidence type="ECO:0000256" key="8">
    <source>
        <dbReference type="ARBA" id="ARBA00023136"/>
    </source>
</evidence>
<dbReference type="Proteomes" id="UP000297972">
    <property type="component" value="Unassembled WGS sequence"/>
</dbReference>
<sequence>MRRAPDAGFTLIETLVALAILAMSAMALLGATEAHIRTIAALESRAAAQWVAENYLAELAVGADPDAEPAPMLGVSLSVTETRSPTSDPDLEQVDLAATDRADGRVYARLTGFVMRGADR</sequence>
<keyword evidence="6" id="KW-0812">Transmembrane</keyword>
<comment type="subcellular location">
    <subcellularLocation>
        <location evidence="1 9">Cell inner membrane</location>
        <topology evidence="1 9">Single-pass membrane protein</topology>
    </subcellularLocation>
</comment>
<evidence type="ECO:0000256" key="6">
    <source>
        <dbReference type="ARBA" id="ARBA00022692"/>
    </source>
</evidence>
<evidence type="ECO:0000256" key="1">
    <source>
        <dbReference type="ARBA" id="ARBA00004377"/>
    </source>
</evidence>
<dbReference type="InterPro" id="IPR003413">
    <property type="entry name" value="T2SS_GspI_C"/>
</dbReference>
<evidence type="ECO:0000313" key="12">
    <source>
        <dbReference type="EMBL" id="TGN67556.1"/>
    </source>
</evidence>
<comment type="function">
    <text evidence="9">Component of the type II secretion system required for the energy-dependent secretion of extracellular factors such as proteases and toxins from the periplasm.</text>
</comment>
<dbReference type="GO" id="GO:0015627">
    <property type="term" value="C:type II protein secretion system complex"/>
    <property type="evidence" value="ECO:0007669"/>
    <property type="project" value="UniProtKB-UniRule"/>
</dbReference>
<dbReference type="RefSeq" id="WP_135816588.1">
    <property type="nucleotide sequence ID" value="NZ_CP040763.1"/>
</dbReference>
<evidence type="ECO:0000256" key="7">
    <source>
        <dbReference type="ARBA" id="ARBA00022989"/>
    </source>
</evidence>
<evidence type="ECO:0000256" key="4">
    <source>
        <dbReference type="ARBA" id="ARBA00022481"/>
    </source>
</evidence>
<evidence type="ECO:0000256" key="3">
    <source>
        <dbReference type="ARBA" id="ARBA00022475"/>
    </source>
</evidence>
<dbReference type="KEGG" id="plia:E4191_20485"/>
<comment type="PTM">
    <text evidence="9">Cleaved by prepilin peptidase.</text>
</comment>
<organism evidence="12 14">
    <name type="scientific">Paracoccus liaowanqingii</name>
    <dbReference type="NCBI Taxonomy" id="2560053"/>
    <lineage>
        <taxon>Bacteria</taxon>
        <taxon>Pseudomonadati</taxon>
        <taxon>Pseudomonadota</taxon>
        <taxon>Alphaproteobacteria</taxon>
        <taxon>Rhodobacterales</taxon>
        <taxon>Paracoccaceae</taxon>
        <taxon>Paracoccus</taxon>
    </lineage>
</organism>
<comment type="subunit">
    <text evidence="9">Type II secretion is composed of four main components: the outer membrane complex, the inner membrane complex, the cytoplasmic secretion ATPase and the periplasm-spanning pseudopilus.</text>
</comment>
<accession>A0A4Z1CQW2</accession>
<geneLocation type="plasmid" evidence="11 13">
    <name>unnamed4</name>
</geneLocation>
<keyword evidence="3" id="KW-1003">Cell membrane</keyword>
<keyword evidence="4 9" id="KW-0488">Methylation</keyword>
<dbReference type="Gene3D" id="3.30.1300.30">
    <property type="entry name" value="GSPII I/J protein-like"/>
    <property type="match status" value="1"/>
</dbReference>
<dbReference type="PANTHER" id="PTHR38779">
    <property type="entry name" value="TYPE II SECRETION SYSTEM PROTEIN I-RELATED"/>
    <property type="match status" value="1"/>
</dbReference>
<dbReference type="Pfam" id="PF02501">
    <property type="entry name" value="T2SSI"/>
    <property type="match status" value="1"/>
</dbReference>
<evidence type="ECO:0000313" key="11">
    <source>
        <dbReference type="EMBL" id="QDA36480.1"/>
    </source>
</evidence>
<keyword evidence="7" id="KW-1133">Transmembrane helix</keyword>
<dbReference type="EMBL" id="CP040763">
    <property type="protein sequence ID" value="QDA36480.1"/>
    <property type="molecule type" value="Genomic_DNA"/>
</dbReference>
<keyword evidence="14" id="KW-1185">Reference proteome</keyword>
<dbReference type="NCBIfam" id="TIGR02532">
    <property type="entry name" value="IV_pilin_GFxxxE"/>
    <property type="match status" value="1"/>
</dbReference>
<dbReference type="PANTHER" id="PTHR38779:SF2">
    <property type="entry name" value="TYPE II SECRETION SYSTEM PROTEIN I-RELATED"/>
    <property type="match status" value="1"/>
</dbReference>
<gene>
    <name evidence="12" type="primary">gspI</name>
    <name evidence="11" type="ORF">E4191_20485</name>
    <name evidence="12" type="ORF">E4L95_04550</name>
</gene>
<dbReference type="OrthoDB" id="7778772at2"/>
<dbReference type="EMBL" id="SRPG01000027">
    <property type="protein sequence ID" value="TGN67556.1"/>
    <property type="molecule type" value="Genomic_DNA"/>
</dbReference>
<keyword evidence="5 9" id="KW-0997">Cell inner membrane</keyword>
<evidence type="ECO:0000256" key="2">
    <source>
        <dbReference type="ARBA" id="ARBA00008358"/>
    </source>
</evidence>
<accession>A0A4Y5SSK0</accession>
<dbReference type="InterPro" id="IPR010052">
    <property type="entry name" value="T2SS_protein-GspI"/>
</dbReference>